<dbReference type="InterPro" id="IPR006652">
    <property type="entry name" value="Kelch_1"/>
</dbReference>
<reference evidence="1 2" key="1">
    <citation type="submission" date="2023-12" db="EMBL/GenBank/DDBJ databases">
        <title>A high-quality genome assembly for Dillenia turbinata (Dilleniales).</title>
        <authorList>
            <person name="Chanderbali A."/>
        </authorList>
    </citation>
    <scope>NUCLEOTIDE SEQUENCE [LARGE SCALE GENOMIC DNA]</scope>
    <source>
        <strain evidence="1">LSX21</strain>
        <tissue evidence="1">Leaf</tissue>
    </source>
</reference>
<comment type="caution">
    <text evidence="1">The sequence shown here is derived from an EMBL/GenBank/DDBJ whole genome shotgun (WGS) entry which is preliminary data.</text>
</comment>
<organism evidence="1 2">
    <name type="scientific">Dillenia turbinata</name>
    <dbReference type="NCBI Taxonomy" id="194707"/>
    <lineage>
        <taxon>Eukaryota</taxon>
        <taxon>Viridiplantae</taxon>
        <taxon>Streptophyta</taxon>
        <taxon>Embryophyta</taxon>
        <taxon>Tracheophyta</taxon>
        <taxon>Spermatophyta</taxon>
        <taxon>Magnoliopsida</taxon>
        <taxon>eudicotyledons</taxon>
        <taxon>Gunneridae</taxon>
        <taxon>Pentapetalae</taxon>
        <taxon>Dilleniales</taxon>
        <taxon>Dilleniaceae</taxon>
        <taxon>Dillenia</taxon>
    </lineage>
</organism>
<dbReference type="SMART" id="SM00612">
    <property type="entry name" value="Kelch"/>
    <property type="match status" value="1"/>
</dbReference>
<accession>A0AAN8UVF3</accession>
<keyword evidence="2" id="KW-1185">Reference proteome</keyword>
<gene>
    <name evidence="1" type="ORF">RJ641_018248</name>
</gene>
<dbReference type="Proteomes" id="UP001370490">
    <property type="component" value="Unassembled WGS sequence"/>
</dbReference>
<dbReference type="PANTHER" id="PTHR47365:SF1">
    <property type="entry name" value="F-BOX_KELCH-REPEAT PROTEIN"/>
    <property type="match status" value="1"/>
</dbReference>
<sequence>MDSVFPIPSPPTPPRPPEIPLAGYRVYASFCMREPSCCKVSNWIEYFDPTNNAWSHVSPIPGLEEDHVLKDFAMVSIGDSIFVIGGGRSTSDRARGTSSAEVYDPSADTWTVLPDMTTLRYKCVGVTWQGKIHVVGGFAEKGDWDGHVIYGPERSSADVYNPRTERWEYEAGMWRLDIPPNQIVAVGDTLFSSGDCLNPWKGYIEAYDGKLNMWNVVDGSQQRGLSSPISTSDADTDDFRPMERLYLTMAPIGCRLFFFAGYRTNSQISRSISMVHTFDINAETYAWTSFEPTEEDGEKELGTHCCAVQMSQH</sequence>
<dbReference type="InterPro" id="IPR015915">
    <property type="entry name" value="Kelch-typ_b-propeller"/>
</dbReference>
<evidence type="ECO:0000313" key="2">
    <source>
        <dbReference type="Proteomes" id="UP001370490"/>
    </source>
</evidence>
<dbReference type="SUPFAM" id="SSF117281">
    <property type="entry name" value="Kelch motif"/>
    <property type="match status" value="1"/>
</dbReference>
<proteinExistence type="predicted"/>
<dbReference type="Gene3D" id="2.120.10.80">
    <property type="entry name" value="Kelch-type beta propeller"/>
    <property type="match status" value="1"/>
</dbReference>
<name>A0AAN8UVF3_9MAGN</name>
<dbReference type="AlphaFoldDB" id="A0AAN8UVF3"/>
<protein>
    <submittedName>
        <fullName evidence="1">Kelch repeat type 1</fullName>
    </submittedName>
</protein>
<evidence type="ECO:0000313" key="1">
    <source>
        <dbReference type="EMBL" id="KAK6917497.1"/>
    </source>
</evidence>
<dbReference type="Pfam" id="PF01344">
    <property type="entry name" value="Kelch_1"/>
    <property type="match status" value="1"/>
</dbReference>
<dbReference type="PANTHER" id="PTHR47365">
    <property type="entry name" value="PLANT PROTEIN, PUTATIVE-RELATED"/>
    <property type="match status" value="1"/>
</dbReference>
<dbReference type="EMBL" id="JBAMMX010000023">
    <property type="protein sequence ID" value="KAK6917497.1"/>
    <property type="molecule type" value="Genomic_DNA"/>
</dbReference>